<feature type="transmembrane region" description="Helical" evidence="8">
    <location>
        <begin position="80"/>
        <end position="96"/>
    </location>
</feature>
<dbReference type="GO" id="GO:0022857">
    <property type="term" value="F:transmembrane transporter activity"/>
    <property type="evidence" value="ECO:0007669"/>
    <property type="project" value="InterPro"/>
</dbReference>
<evidence type="ECO:0000256" key="3">
    <source>
        <dbReference type="ARBA" id="ARBA00022448"/>
    </source>
</evidence>
<reference evidence="10 11" key="1">
    <citation type="submission" date="2019-08" db="EMBL/GenBank/DDBJ databases">
        <title>Bradyrhizobium hipponensis sp. nov., a rhizobium isolated from a Lupinus angustifolius root nodule in Tunisia.</title>
        <authorList>
            <person name="Off K."/>
            <person name="Rejili M."/>
            <person name="Mars M."/>
            <person name="Brachmann A."/>
            <person name="Marin M."/>
        </authorList>
    </citation>
    <scope>NUCLEOTIDE SEQUENCE [LARGE SCALE GENOMIC DNA]</scope>
    <source>
        <strain evidence="10 11">CTAW71</strain>
    </source>
</reference>
<dbReference type="InterPro" id="IPR010065">
    <property type="entry name" value="AA_ABC_transptr_permease_3TM"/>
</dbReference>
<comment type="caution">
    <text evidence="10">The sequence shown here is derived from an EMBL/GenBank/DDBJ whole genome shotgun (WGS) entry which is preliminary data.</text>
</comment>
<evidence type="ECO:0000256" key="2">
    <source>
        <dbReference type="ARBA" id="ARBA00010072"/>
    </source>
</evidence>
<dbReference type="InterPro" id="IPR000515">
    <property type="entry name" value="MetI-like"/>
</dbReference>
<comment type="similarity">
    <text evidence="2">Belongs to the binding-protein-dependent transport system permease family. HisMQ subfamily.</text>
</comment>
<feature type="transmembrane region" description="Helical" evidence="8">
    <location>
        <begin position="103"/>
        <end position="121"/>
    </location>
</feature>
<organism evidence="10 11">
    <name type="scientific">Bradyrhizobium rifense</name>
    <dbReference type="NCBI Taxonomy" id="515499"/>
    <lineage>
        <taxon>Bacteria</taxon>
        <taxon>Pseudomonadati</taxon>
        <taxon>Pseudomonadota</taxon>
        <taxon>Alphaproteobacteria</taxon>
        <taxon>Hyphomicrobiales</taxon>
        <taxon>Nitrobacteraceae</taxon>
        <taxon>Bradyrhizobium</taxon>
    </lineage>
</organism>
<dbReference type="NCBIfam" id="TIGR01726">
    <property type="entry name" value="HEQRo_perm_3TM"/>
    <property type="match status" value="1"/>
</dbReference>
<evidence type="ECO:0000256" key="1">
    <source>
        <dbReference type="ARBA" id="ARBA00004429"/>
    </source>
</evidence>
<dbReference type="InterPro" id="IPR043429">
    <property type="entry name" value="ArtM/GltK/GlnP/TcyL/YhdX-like"/>
</dbReference>
<evidence type="ECO:0000259" key="9">
    <source>
        <dbReference type="PROSITE" id="PS50928"/>
    </source>
</evidence>
<evidence type="ECO:0000256" key="7">
    <source>
        <dbReference type="ARBA" id="ARBA00023136"/>
    </source>
</evidence>
<dbReference type="OrthoDB" id="9771188at2"/>
<feature type="transmembrane region" description="Helical" evidence="8">
    <location>
        <begin position="21"/>
        <end position="39"/>
    </location>
</feature>
<comment type="subcellular location">
    <subcellularLocation>
        <location evidence="1">Cell inner membrane</location>
        <topology evidence="1">Multi-pass membrane protein</topology>
    </subcellularLocation>
    <subcellularLocation>
        <location evidence="8">Cell membrane</location>
        <topology evidence="8">Multi-pass membrane protein</topology>
    </subcellularLocation>
</comment>
<evidence type="ECO:0000313" key="10">
    <source>
        <dbReference type="EMBL" id="TYL88452.1"/>
    </source>
</evidence>
<name>A0A5D3K0V5_9BRAD</name>
<dbReference type="AlphaFoldDB" id="A0A5D3K0V5"/>
<dbReference type="PANTHER" id="PTHR30614">
    <property type="entry name" value="MEMBRANE COMPONENT OF AMINO ACID ABC TRANSPORTER"/>
    <property type="match status" value="1"/>
</dbReference>
<evidence type="ECO:0000256" key="4">
    <source>
        <dbReference type="ARBA" id="ARBA00022475"/>
    </source>
</evidence>
<dbReference type="RefSeq" id="WP_148777575.1">
    <property type="nucleotide sequence ID" value="NZ_VSSS01000067.1"/>
</dbReference>
<feature type="transmembrane region" description="Helical" evidence="8">
    <location>
        <begin position="141"/>
        <end position="163"/>
    </location>
</feature>
<feature type="transmembrane region" description="Helical" evidence="8">
    <location>
        <begin position="184"/>
        <end position="205"/>
    </location>
</feature>
<sequence>MSAIQDVYRIRTQRSSAVRRWVGLGILALIIACLLRWGLLKSVFITASPDDCRAASGACWAVITSQWKLVLFGTYPFAEIWRPSVATAVLLGAFVIPLIRPSLPALACSWAIALVIATGLFDGRLFGLTYVEPHDWGGLPLTLLLSEAAILFSFPIGLAVALARCSGRVMLRSLALVLVESIRGVPLVSLLFFATLVLPLFLSGFSSFDKLYGAATAIVLFNAAYISEVFRGGLLTVPRGQFDAAKSLGLRWTDMNRLIVLPQAFRACAPSLVNQAVGIVKDTSFLAVLGIFDFMNSAKLALIDVRWRGNFIEVYVVVGLTYFLMCTAVSILGQRLSSRLERPAKVDDAITPVALASIVTAGSQS</sequence>
<dbReference type="SUPFAM" id="SSF161098">
    <property type="entry name" value="MetI-like"/>
    <property type="match status" value="1"/>
</dbReference>
<keyword evidence="3 8" id="KW-0813">Transport</keyword>
<feature type="transmembrane region" description="Helical" evidence="8">
    <location>
        <begin position="314"/>
        <end position="333"/>
    </location>
</feature>
<dbReference type="Gene3D" id="1.10.3720.10">
    <property type="entry name" value="MetI-like"/>
    <property type="match status" value="1"/>
</dbReference>
<keyword evidence="7 8" id="KW-0472">Membrane</keyword>
<dbReference type="GO" id="GO:0006865">
    <property type="term" value="P:amino acid transport"/>
    <property type="evidence" value="ECO:0007669"/>
    <property type="project" value="TreeGrafter"/>
</dbReference>
<evidence type="ECO:0000256" key="5">
    <source>
        <dbReference type="ARBA" id="ARBA00022692"/>
    </source>
</evidence>
<protein>
    <submittedName>
        <fullName evidence="10">Amino acid ABC transporter permease</fullName>
    </submittedName>
</protein>
<dbReference type="InterPro" id="IPR035906">
    <property type="entry name" value="MetI-like_sf"/>
</dbReference>
<dbReference type="EMBL" id="VSSS01000067">
    <property type="protein sequence ID" value="TYL88452.1"/>
    <property type="molecule type" value="Genomic_DNA"/>
</dbReference>
<dbReference type="Pfam" id="PF00528">
    <property type="entry name" value="BPD_transp_1"/>
    <property type="match status" value="1"/>
</dbReference>
<feature type="domain" description="ABC transmembrane type-1" evidence="9">
    <location>
        <begin position="139"/>
        <end position="333"/>
    </location>
</feature>
<dbReference type="Proteomes" id="UP000324758">
    <property type="component" value="Unassembled WGS sequence"/>
</dbReference>
<accession>A0A5D3K0V5</accession>
<dbReference type="PROSITE" id="PS50928">
    <property type="entry name" value="ABC_TM1"/>
    <property type="match status" value="1"/>
</dbReference>
<dbReference type="GO" id="GO:0043190">
    <property type="term" value="C:ATP-binding cassette (ABC) transporter complex"/>
    <property type="evidence" value="ECO:0007669"/>
    <property type="project" value="InterPro"/>
</dbReference>
<evidence type="ECO:0000256" key="8">
    <source>
        <dbReference type="RuleBase" id="RU363032"/>
    </source>
</evidence>
<evidence type="ECO:0000256" key="6">
    <source>
        <dbReference type="ARBA" id="ARBA00022989"/>
    </source>
</evidence>
<evidence type="ECO:0000313" key="11">
    <source>
        <dbReference type="Proteomes" id="UP000324758"/>
    </source>
</evidence>
<proteinExistence type="inferred from homology"/>
<gene>
    <name evidence="10" type="ORF">FXB40_39045</name>
</gene>
<dbReference type="PANTHER" id="PTHR30614:SF41">
    <property type="entry name" value="INNER MEMBRANE AMINO-ACID ABC TRANSPORTER PERMEASE PROTEIN YHDY"/>
    <property type="match status" value="1"/>
</dbReference>
<keyword evidence="11" id="KW-1185">Reference proteome</keyword>
<keyword evidence="6 8" id="KW-1133">Transmembrane helix</keyword>
<dbReference type="CDD" id="cd06261">
    <property type="entry name" value="TM_PBP2"/>
    <property type="match status" value="1"/>
</dbReference>
<feature type="transmembrane region" description="Helical" evidence="8">
    <location>
        <begin position="211"/>
        <end position="230"/>
    </location>
</feature>
<keyword evidence="4" id="KW-1003">Cell membrane</keyword>
<keyword evidence="5 8" id="KW-0812">Transmembrane</keyword>